<name>A0ABN7RS29_OIKDI</name>
<sequence>MIDDCQIKEIDLRLGLSINFQSAAVTMADQESALICFENQSFKKCEEFNGSDVVSRPSTTYSHDSACMGIHERNSVVVGSFEEEGANKVEKFNGTSWTKLPDHPKALNGHSCIGVEAGMLVLGGFDNDEDSYNVEVFLLRDAMWTIVGQLNKFHWFSSPLKIGKFIYLVSGYEQPFPVEELQWNGTEVTNAKVIGNNCCPTNRPIIFQVDEFYCFDTAK</sequence>
<keyword evidence="2" id="KW-1185">Reference proteome</keyword>
<dbReference type="Proteomes" id="UP001158576">
    <property type="component" value="Chromosome PAR"/>
</dbReference>
<dbReference type="InterPro" id="IPR015915">
    <property type="entry name" value="Kelch-typ_b-propeller"/>
</dbReference>
<organism evidence="1 2">
    <name type="scientific">Oikopleura dioica</name>
    <name type="common">Tunicate</name>
    <dbReference type="NCBI Taxonomy" id="34765"/>
    <lineage>
        <taxon>Eukaryota</taxon>
        <taxon>Metazoa</taxon>
        <taxon>Chordata</taxon>
        <taxon>Tunicata</taxon>
        <taxon>Appendicularia</taxon>
        <taxon>Copelata</taxon>
        <taxon>Oikopleuridae</taxon>
        <taxon>Oikopleura</taxon>
    </lineage>
</organism>
<protein>
    <submittedName>
        <fullName evidence="1">Oidioi.mRNA.OKI2018_I69.PAR.g10668.t1.cds</fullName>
    </submittedName>
</protein>
<evidence type="ECO:0000313" key="2">
    <source>
        <dbReference type="Proteomes" id="UP001158576"/>
    </source>
</evidence>
<dbReference type="Gene3D" id="2.120.10.80">
    <property type="entry name" value="Kelch-type beta propeller"/>
    <property type="match status" value="1"/>
</dbReference>
<proteinExistence type="predicted"/>
<reference evidence="1 2" key="1">
    <citation type="submission" date="2021-04" db="EMBL/GenBank/DDBJ databases">
        <authorList>
            <person name="Bliznina A."/>
        </authorList>
    </citation>
    <scope>NUCLEOTIDE SEQUENCE [LARGE SCALE GENOMIC DNA]</scope>
</reference>
<accession>A0ABN7RS29</accession>
<evidence type="ECO:0000313" key="1">
    <source>
        <dbReference type="EMBL" id="CAG5084542.1"/>
    </source>
</evidence>
<gene>
    <name evidence="1" type="ORF">OKIOD_LOCUS2226</name>
</gene>
<dbReference type="EMBL" id="OU015568">
    <property type="protein sequence ID" value="CAG5084542.1"/>
    <property type="molecule type" value="Genomic_DNA"/>
</dbReference>
<dbReference type="SUPFAM" id="SSF117281">
    <property type="entry name" value="Kelch motif"/>
    <property type="match status" value="1"/>
</dbReference>